<feature type="domain" description="Major facilitator superfamily (MFS) profile" evidence="6">
    <location>
        <begin position="1"/>
        <end position="336"/>
    </location>
</feature>
<protein>
    <submittedName>
        <fullName evidence="7">Facilitated trehalose transporter Tret1-2 like</fullName>
    </submittedName>
</protein>
<dbReference type="OrthoDB" id="4142200at2759"/>
<dbReference type="Proteomes" id="UP001151699">
    <property type="component" value="Chromosome A"/>
</dbReference>
<evidence type="ECO:0000256" key="3">
    <source>
        <dbReference type="ARBA" id="ARBA00022989"/>
    </source>
</evidence>
<dbReference type="GO" id="GO:0022857">
    <property type="term" value="F:transmembrane transporter activity"/>
    <property type="evidence" value="ECO:0007669"/>
    <property type="project" value="InterPro"/>
</dbReference>
<sequence length="373" mass="41793">MPSGKYGFSVLGTNEAKLGQKILIAECAEPKLRGFLIGVPFVSYAFGILLTYTLGVLLHWRAVAWCCNILPIASVFALYFAPESPVWLVRKGFLSRAERSLNWLRCDDIVAKRELQELMRRCENDNSAANANEDILKACAKSSVLKPLIILNLFHIMMILSGTYLIVFYAVDILSEFGTDVDSMTAAVYTAVVRLLFTISACFMLYYLNRRTLSILSGFGSGVSTTILAIFTYIRLGQPKSSVDTVVPAVCILCYIAANTNFMVMPGVMVGELLPAQIRGRVAGYVFTAFNFFFFIVAKVFPYVSQRLKSHGVFLMFGLASFGASLVMYLLLPETKGKSLGEIEDYFCEKNWLWMRRNKSDEKDVRKEKLLKV</sequence>
<reference evidence="7" key="1">
    <citation type="submission" date="2022-07" db="EMBL/GenBank/DDBJ databases">
        <authorList>
            <person name="Trinca V."/>
            <person name="Uliana J.V.C."/>
            <person name="Torres T.T."/>
            <person name="Ward R.J."/>
            <person name="Monesi N."/>
        </authorList>
    </citation>
    <scope>NUCLEOTIDE SEQUENCE</scope>
    <source>
        <strain evidence="7">HSMRA1968</strain>
        <tissue evidence="7">Whole embryos</tissue>
    </source>
</reference>
<dbReference type="AlphaFoldDB" id="A0A9Q0N8R1"/>
<evidence type="ECO:0000259" key="6">
    <source>
        <dbReference type="PROSITE" id="PS50850"/>
    </source>
</evidence>
<feature type="transmembrane region" description="Helical" evidence="5">
    <location>
        <begin position="313"/>
        <end position="332"/>
    </location>
</feature>
<evidence type="ECO:0000313" key="7">
    <source>
        <dbReference type="EMBL" id="KAJ6645613.1"/>
    </source>
</evidence>
<feature type="transmembrane region" description="Helical" evidence="5">
    <location>
        <begin position="215"/>
        <end position="234"/>
    </location>
</feature>
<keyword evidence="3 5" id="KW-1133">Transmembrane helix</keyword>
<dbReference type="EMBL" id="WJQU01000001">
    <property type="protein sequence ID" value="KAJ6645613.1"/>
    <property type="molecule type" value="Genomic_DNA"/>
</dbReference>
<name>A0A9Q0N8R1_9DIPT</name>
<comment type="subcellular location">
    <subcellularLocation>
        <location evidence="1">Membrane</location>
        <topology evidence="1">Multi-pass membrane protein</topology>
    </subcellularLocation>
</comment>
<feature type="transmembrane region" description="Helical" evidence="5">
    <location>
        <begin position="246"/>
        <end position="270"/>
    </location>
</feature>
<organism evidence="7 8">
    <name type="scientific">Pseudolycoriella hygida</name>
    <dbReference type="NCBI Taxonomy" id="35572"/>
    <lineage>
        <taxon>Eukaryota</taxon>
        <taxon>Metazoa</taxon>
        <taxon>Ecdysozoa</taxon>
        <taxon>Arthropoda</taxon>
        <taxon>Hexapoda</taxon>
        <taxon>Insecta</taxon>
        <taxon>Pterygota</taxon>
        <taxon>Neoptera</taxon>
        <taxon>Endopterygota</taxon>
        <taxon>Diptera</taxon>
        <taxon>Nematocera</taxon>
        <taxon>Sciaroidea</taxon>
        <taxon>Sciaridae</taxon>
        <taxon>Pseudolycoriella</taxon>
    </lineage>
</organism>
<dbReference type="Pfam" id="PF00083">
    <property type="entry name" value="Sugar_tr"/>
    <property type="match status" value="1"/>
</dbReference>
<evidence type="ECO:0000256" key="1">
    <source>
        <dbReference type="ARBA" id="ARBA00004141"/>
    </source>
</evidence>
<keyword evidence="2 5" id="KW-0812">Transmembrane</keyword>
<dbReference type="InterPro" id="IPR020846">
    <property type="entry name" value="MFS_dom"/>
</dbReference>
<evidence type="ECO:0000256" key="5">
    <source>
        <dbReference type="SAM" id="Phobius"/>
    </source>
</evidence>
<dbReference type="SUPFAM" id="SSF103473">
    <property type="entry name" value="MFS general substrate transporter"/>
    <property type="match status" value="1"/>
</dbReference>
<comment type="caution">
    <text evidence="7">The sequence shown here is derived from an EMBL/GenBank/DDBJ whole genome shotgun (WGS) entry which is preliminary data.</text>
</comment>
<dbReference type="PANTHER" id="PTHR48021">
    <property type="match status" value="1"/>
</dbReference>
<keyword evidence="8" id="KW-1185">Reference proteome</keyword>
<dbReference type="InterPro" id="IPR005828">
    <property type="entry name" value="MFS_sugar_transport-like"/>
</dbReference>
<feature type="transmembrane region" description="Helical" evidence="5">
    <location>
        <begin position="35"/>
        <end position="56"/>
    </location>
</feature>
<feature type="transmembrane region" description="Helical" evidence="5">
    <location>
        <begin position="149"/>
        <end position="171"/>
    </location>
</feature>
<evidence type="ECO:0000256" key="4">
    <source>
        <dbReference type="ARBA" id="ARBA00023136"/>
    </source>
</evidence>
<evidence type="ECO:0000256" key="2">
    <source>
        <dbReference type="ARBA" id="ARBA00022692"/>
    </source>
</evidence>
<keyword evidence="4 5" id="KW-0472">Membrane</keyword>
<evidence type="ECO:0000313" key="8">
    <source>
        <dbReference type="Proteomes" id="UP001151699"/>
    </source>
</evidence>
<dbReference type="InterPro" id="IPR050549">
    <property type="entry name" value="MFS_Trehalose_Transporter"/>
</dbReference>
<dbReference type="GO" id="GO:0016020">
    <property type="term" value="C:membrane"/>
    <property type="evidence" value="ECO:0007669"/>
    <property type="project" value="UniProtKB-SubCell"/>
</dbReference>
<dbReference type="PROSITE" id="PS50850">
    <property type="entry name" value="MFS"/>
    <property type="match status" value="1"/>
</dbReference>
<dbReference type="InterPro" id="IPR036259">
    <property type="entry name" value="MFS_trans_sf"/>
</dbReference>
<dbReference type="Gene3D" id="1.20.1250.20">
    <property type="entry name" value="MFS general substrate transporter like domains"/>
    <property type="match status" value="1"/>
</dbReference>
<gene>
    <name evidence="7" type="primary">Tret1-2_0</name>
    <name evidence="7" type="ORF">Bhyg_00820</name>
</gene>
<feature type="transmembrane region" description="Helical" evidence="5">
    <location>
        <begin position="282"/>
        <end position="301"/>
    </location>
</feature>
<accession>A0A9Q0N8R1</accession>
<feature type="transmembrane region" description="Helical" evidence="5">
    <location>
        <begin position="186"/>
        <end position="208"/>
    </location>
</feature>
<dbReference type="PANTHER" id="PTHR48021:SF7">
    <property type="entry name" value="RH09188P"/>
    <property type="match status" value="1"/>
</dbReference>
<proteinExistence type="predicted"/>